<reference evidence="1" key="1">
    <citation type="submission" date="2022-07" db="EMBL/GenBank/DDBJ databases">
        <title>Genome Sequence of Phlebia brevispora.</title>
        <authorList>
            <person name="Buettner E."/>
        </authorList>
    </citation>
    <scope>NUCLEOTIDE SEQUENCE</scope>
    <source>
        <strain evidence="1">MPL23</strain>
    </source>
</reference>
<evidence type="ECO:0000313" key="2">
    <source>
        <dbReference type="Proteomes" id="UP001148662"/>
    </source>
</evidence>
<dbReference type="Proteomes" id="UP001148662">
    <property type="component" value="Unassembled WGS sequence"/>
</dbReference>
<sequence length="1081" mass="122464">MAGPNYIVQPEQSGFVAALRKTVAHTPPYDARLLTLLSRLDEFLQKKDETDGHLALVRCLVTDNIQHVIADFLGNERRYRGKECNPRMLHLLYLSFKNLANLLNWIQMHPQGLSISSVDALGRKINSIHQLLWKHRLTVLQAKCALTGLAIKDPKTGTSMLNADLEKIVWFFILSCFGIFMMYCKDPFLPREAVQTIIYVWCRKPRRTERCMLILDGFMRGRSAESRGRSDIYSLCRAVTSTTEDACAFLAACKQGLRQEVVDQDLEQLLFLAHWIVLPYPDNVFIIQKDAILHDYDLFELLRGVMRSCERQLCMGTPQETEELMIIQMGLTIIGCFFLPQDGILPSYRRAVIQDNLDKLDIISFLARLTTTAVSTTRGRLAWSICNILRDHTDAVKKYEAQGRIPALRRLTYIPRDDIHCANKRTLIAAWEQYRSALGLSVADKWTAEDEATSMMQWGICASKANPSGSSGSAHREEQLAPEANFWFTTTGTTVSTTGRWPLTTTYRSTTGIHSVSFKLTASFFSRPSYTSRTHRTKFRRTMNWRNGVDIDEGSNGHSLDAVVHPRHPGFLAALKAAARPPYDAIQLLILLASLANFQLLEVKPDDYQAVLQSLASNDVQHVVADFLSDEGLYGERGREPVSLKLLALGFRILAIFCIWCHVHRQDLSASSYDALGRKACNIQRIIWKYRRIILHARDSQGARIKDPETGFSMLDDDMEADARLFLMNCYALTTNMADRKDFLVREAVQTIIYVWCLAPEIRERTEDCMEVLNSFLHDSVNGFDGDLMSIFKAVTDSEEDARALLATCIRSLHHEAVVDHTLEGMLFLMLRIALPYDDNVYMTKEAIIPSDDDWIRLLRGVLRACERQLCRGSPDGTERSITFLIGIMIISYFFTPQDPTQPPYRRAIIQNNIDKLDVIPLVAQVTTRMAVVGTTFDQFAGYVRIILMDHTEVARGYRLQGRTRALTRLASAGRRCIGPTLSALASFMPRNAQIRESKRTMIQAWTWYRASLGLSPFDKWTAEDEAKSMVWGFAKDASESCTAAHGVKSRIGKMDTRNYVSVGVARNEIEVFRGPATIMQ</sequence>
<organism evidence="1 2">
    <name type="scientific">Phlebia brevispora</name>
    <dbReference type="NCBI Taxonomy" id="194682"/>
    <lineage>
        <taxon>Eukaryota</taxon>
        <taxon>Fungi</taxon>
        <taxon>Dikarya</taxon>
        <taxon>Basidiomycota</taxon>
        <taxon>Agaricomycotina</taxon>
        <taxon>Agaricomycetes</taxon>
        <taxon>Polyporales</taxon>
        <taxon>Meruliaceae</taxon>
        <taxon>Phlebia</taxon>
    </lineage>
</organism>
<name>A0ACC1T4L8_9APHY</name>
<comment type="caution">
    <text evidence="1">The sequence shown here is derived from an EMBL/GenBank/DDBJ whole genome shotgun (WGS) entry which is preliminary data.</text>
</comment>
<gene>
    <name evidence="1" type="ORF">NM688_g3823</name>
</gene>
<evidence type="ECO:0000313" key="1">
    <source>
        <dbReference type="EMBL" id="KAJ3553054.1"/>
    </source>
</evidence>
<keyword evidence="2" id="KW-1185">Reference proteome</keyword>
<protein>
    <submittedName>
        <fullName evidence="1">Uncharacterized protein</fullName>
    </submittedName>
</protein>
<dbReference type="EMBL" id="JANHOG010000584">
    <property type="protein sequence ID" value="KAJ3553054.1"/>
    <property type="molecule type" value="Genomic_DNA"/>
</dbReference>
<accession>A0ACC1T4L8</accession>
<proteinExistence type="predicted"/>